<dbReference type="GO" id="GO:0030244">
    <property type="term" value="P:cellulose biosynthetic process"/>
    <property type="evidence" value="ECO:0007669"/>
    <property type="project" value="InterPro"/>
</dbReference>
<evidence type="ECO:0000256" key="3">
    <source>
        <dbReference type="ARBA" id="ARBA00022679"/>
    </source>
</evidence>
<keyword evidence="2" id="KW-0328">Glycosyltransferase</keyword>
<name>A0A3L6TQM9_PANMI</name>
<dbReference type="GO" id="GO:0012505">
    <property type="term" value="C:endomembrane system"/>
    <property type="evidence" value="ECO:0007669"/>
    <property type="project" value="UniProtKB-SubCell"/>
</dbReference>
<dbReference type="OrthoDB" id="72851at2759"/>
<evidence type="ECO:0000313" key="8">
    <source>
        <dbReference type="EMBL" id="RLN42520.1"/>
    </source>
</evidence>
<evidence type="ECO:0000313" key="9">
    <source>
        <dbReference type="Proteomes" id="UP000275267"/>
    </source>
</evidence>
<dbReference type="GO" id="GO:0016760">
    <property type="term" value="F:cellulose synthase (UDP-forming) activity"/>
    <property type="evidence" value="ECO:0007669"/>
    <property type="project" value="InterPro"/>
</dbReference>
<keyword evidence="9" id="KW-1185">Reference proteome</keyword>
<comment type="subcellular location">
    <subcellularLocation>
        <location evidence="1">Endomembrane system</location>
    </subcellularLocation>
</comment>
<dbReference type="STRING" id="4540.A0A3L6TQM9"/>
<dbReference type="Proteomes" id="UP000275267">
    <property type="component" value="Unassembled WGS sequence"/>
</dbReference>
<evidence type="ECO:0000256" key="4">
    <source>
        <dbReference type="ARBA" id="ARBA00022692"/>
    </source>
</evidence>
<proteinExistence type="predicted"/>
<dbReference type="Pfam" id="PF03552">
    <property type="entry name" value="Cellulose_synt"/>
    <property type="match status" value="1"/>
</dbReference>
<comment type="caution">
    <text evidence="8">The sequence shown here is derived from an EMBL/GenBank/DDBJ whole genome shotgun (WGS) entry which is preliminary data.</text>
</comment>
<dbReference type="GO" id="GO:0016020">
    <property type="term" value="C:membrane"/>
    <property type="evidence" value="ECO:0007669"/>
    <property type="project" value="InterPro"/>
</dbReference>
<gene>
    <name evidence="8" type="ORF">C2845_PM01G40230</name>
</gene>
<evidence type="ECO:0000256" key="1">
    <source>
        <dbReference type="ARBA" id="ARBA00004308"/>
    </source>
</evidence>
<dbReference type="AlphaFoldDB" id="A0A3L6TQM9"/>
<reference evidence="9" key="1">
    <citation type="journal article" date="2019" name="Nat. Commun.">
        <title>The genome of broomcorn millet.</title>
        <authorList>
            <person name="Zou C."/>
            <person name="Miki D."/>
            <person name="Li D."/>
            <person name="Tang Q."/>
            <person name="Xiao L."/>
            <person name="Rajput S."/>
            <person name="Deng P."/>
            <person name="Jia W."/>
            <person name="Huang R."/>
            <person name="Zhang M."/>
            <person name="Sun Y."/>
            <person name="Hu J."/>
            <person name="Fu X."/>
            <person name="Schnable P.S."/>
            <person name="Li F."/>
            <person name="Zhang H."/>
            <person name="Feng B."/>
            <person name="Zhu X."/>
            <person name="Liu R."/>
            <person name="Schnable J.C."/>
            <person name="Zhu J.-K."/>
            <person name="Zhang H."/>
        </authorList>
    </citation>
    <scope>NUCLEOTIDE SEQUENCE [LARGE SCALE GENOMIC DNA]</scope>
</reference>
<protein>
    <submittedName>
        <fullName evidence="8">Cellulose synthase A catalytic subunit 7</fullName>
    </submittedName>
</protein>
<evidence type="ECO:0000256" key="6">
    <source>
        <dbReference type="ARBA" id="ARBA00023136"/>
    </source>
</evidence>
<dbReference type="InterPro" id="IPR005150">
    <property type="entry name" value="Cellulose_synth"/>
</dbReference>
<keyword evidence="3" id="KW-0808">Transferase</keyword>
<evidence type="ECO:0000256" key="2">
    <source>
        <dbReference type="ARBA" id="ARBA00022676"/>
    </source>
</evidence>
<feature type="transmembrane region" description="Helical" evidence="7">
    <location>
        <begin position="20"/>
        <end position="39"/>
    </location>
</feature>
<sequence>MRLMSMRSGDGSLPRLAGMMSLNGYVVRVFMSIIVTAVLELRWRGVSIEDCSGLGVSTYLFVVFTGLLKVLGGVDTNFTVTSKASANDMDAFGEVYLFKCHPAGVSDTNNNGYG</sequence>
<feature type="transmembrane region" description="Helical" evidence="7">
    <location>
        <begin position="51"/>
        <end position="71"/>
    </location>
</feature>
<keyword evidence="4 7" id="KW-0812">Transmembrane</keyword>
<evidence type="ECO:0000256" key="5">
    <source>
        <dbReference type="ARBA" id="ARBA00022989"/>
    </source>
</evidence>
<keyword evidence="6 7" id="KW-0472">Membrane</keyword>
<organism evidence="8 9">
    <name type="scientific">Panicum miliaceum</name>
    <name type="common">Proso millet</name>
    <name type="synonym">Broomcorn millet</name>
    <dbReference type="NCBI Taxonomy" id="4540"/>
    <lineage>
        <taxon>Eukaryota</taxon>
        <taxon>Viridiplantae</taxon>
        <taxon>Streptophyta</taxon>
        <taxon>Embryophyta</taxon>
        <taxon>Tracheophyta</taxon>
        <taxon>Spermatophyta</taxon>
        <taxon>Magnoliopsida</taxon>
        <taxon>Liliopsida</taxon>
        <taxon>Poales</taxon>
        <taxon>Poaceae</taxon>
        <taxon>PACMAD clade</taxon>
        <taxon>Panicoideae</taxon>
        <taxon>Panicodae</taxon>
        <taxon>Paniceae</taxon>
        <taxon>Panicinae</taxon>
        <taxon>Panicum</taxon>
        <taxon>Panicum sect. Panicum</taxon>
    </lineage>
</organism>
<accession>A0A3L6TQM9</accession>
<dbReference type="EMBL" id="PQIB02000001">
    <property type="protein sequence ID" value="RLN42520.1"/>
    <property type="molecule type" value="Genomic_DNA"/>
</dbReference>
<keyword evidence="5 7" id="KW-1133">Transmembrane helix</keyword>
<evidence type="ECO:0000256" key="7">
    <source>
        <dbReference type="SAM" id="Phobius"/>
    </source>
</evidence>